<accession>A0A3R7SRN9</accession>
<proteinExistence type="predicted"/>
<reference evidence="2 3" key="1">
    <citation type="submission" date="2018-04" db="EMBL/GenBank/DDBJ databases">
        <authorList>
            <person name="Zhang X."/>
            <person name="Yuan J."/>
            <person name="Li F."/>
            <person name="Xiang J."/>
        </authorList>
    </citation>
    <scope>NUCLEOTIDE SEQUENCE [LARGE SCALE GENOMIC DNA]</scope>
    <source>
        <tissue evidence="2">Muscle</tissue>
    </source>
</reference>
<evidence type="ECO:0000313" key="2">
    <source>
        <dbReference type="EMBL" id="ROT72077.1"/>
    </source>
</evidence>
<feature type="region of interest" description="Disordered" evidence="1">
    <location>
        <begin position="53"/>
        <end position="75"/>
    </location>
</feature>
<dbReference type="OrthoDB" id="9995210at2759"/>
<comment type="caution">
    <text evidence="2">The sequence shown here is derived from an EMBL/GenBank/DDBJ whole genome shotgun (WGS) entry which is preliminary data.</text>
</comment>
<organism evidence="2 3">
    <name type="scientific">Penaeus vannamei</name>
    <name type="common">Whiteleg shrimp</name>
    <name type="synonym">Litopenaeus vannamei</name>
    <dbReference type="NCBI Taxonomy" id="6689"/>
    <lineage>
        <taxon>Eukaryota</taxon>
        <taxon>Metazoa</taxon>
        <taxon>Ecdysozoa</taxon>
        <taxon>Arthropoda</taxon>
        <taxon>Crustacea</taxon>
        <taxon>Multicrustacea</taxon>
        <taxon>Malacostraca</taxon>
        <taxon>Eumalacostraca</taxon>
        <taxon>Eucarida</taxon>
        <taxon>Decapoda</taxon>
        <taxon>Dendrobranchiata</taxon>
        <taxon>Penaeoidea</taxon>
        <taxon>Penaeidae</taxon>
        <taxon>Penaeus</taxon>
    </lineage>
</organism>
<reference evidence="2 3" key="2">
    <citation type="submission" date="2019-01" db="EMBL/GenBank/DDBJ databases">
        <title>The decoding of complex shrimp genome reveals the adaptation for benthos swimmer, frequently molting mechanism and breeding impact on genome.</title>
        <authorList>
            <person name="Sun Y."/>
            <person name="Gao Y."/>
            <person name="Yu Y."/>
        </authorList>
    </citation>
    <scope>NUCLEOTIDE SEQUENCE [LARGE SCALE GENOMIC DNA]</scope>
    <source>
        <tissue evidence="2">Muscle</tissue>
    </source>
</reference>
<name>A0A3R7SRN9_PENVA</name>
<sequence>MAAQTPTSWITSLVFPSLEVMKTPQPHVGPQHPPLANGLVNGTLRHENEENGVPNVILNGHDPNLQNNEVGDPARNIPFSFPGVPEPLEAMMEVREKGEDEEMELMSKKLGDMST</sequence>
<gene>
    <name evidence="2" type="ORF">C7M84_009556</name>
</gene>
<dbReference type="EMBL" id="QCYY01002212">
    <property type="protein sequence ID" value="ROT72077.1"/>
    <property type="molecule type" value="Genomic_DNA"/>
</dbReference>
<evidence type="ECO:0000256" key="1">
    <source>
        <dbReference type="SAM" id="MobiDB-lite"/>
    </source>
</evidence>
<dbReference type="Proteomes" id="UP000283509">
    <property type="component" value="Unassembled WGS sequence"/>
</dbReference>
<dbReference type="AlphaFoldDB" id="A0A3R7SRN9"/>
<protein>
    <submittedName>
        <fullName evidence="2">Uncharacterized protein</fullName>
    </submittedName>
</protein>
<keyword evidence="3" id="KW-1185">Reference proteome</keyword>
<evidence type="ECO:0000313" key="3">
    <source>
        <dbReference type="Proteomes" id="UP000283509"/>
    </source>
</evidence>